<feature type="domain" description="PhoU" evidence="2">
    <location>
        <begin position="162"/>
        <end position="250"/>
    </location>
</feature>
<feature type="transmembrane region" description="Helical" evidence="1">
    <location>
        <begin position="53"/>
        <end position="77"/>
    </location>
</feature>
<keyword evidence="1" id="KW-0472">Membrane</keyword>
<dbReference type="Proteomes" id="UP000054495">
    <property type="component" value="Unassembled WGS sequence"/>
</dbReference>
<accession>A0A0D6L7N6</accession>
<dbReference type="AlphaFoldDB" id="A0A0D6L7N6"/>
<keyword evidence="1" id="KW-0812">Transmembrane</keyword>
<evidence type="ECO:0000259" key="2">
    <source>
        <dbReference type="Pfam" id="PF01895"/>
    </source>
</evidence>
<evidence type="ECO:0000313" key="4">
    <source>
        <dbReference type="Proteomes" id="UP000054495"/>
    </source>
</evidence>
<proteinExistence type="predicted"/>
<dbReference type="SUPFAM" id="SSF109755">
    <property type="entry name" value="PhoU-like"/>
    <property type="match status" value="1"/>
</dbReference>
<dbReference type="Gene3D" id="1.20.58.220">
    <property type="entry name" value="Phosphate transport system protein phou homolog 2, domain 2"/>
    <property type="match status" value="1"/>
</dbReference>
<dbReference type="InterPro" id="IPR026022">
    <property type="entry name" value="PhoU_dom"/>
</dbReference>
<dbReference type="Pfam" id="PF01895">
    <property type="entry name" value="PhoU"/>
    <property type="match status" value="1"/>
</dbReference>
<keyword evidence="4" id="KW-1185">Reference proteome</keyword>
<feature type="transmembrane region" description="Helical" evidence="1">
    <location>
        <begin position="12"/>
        <end position="33"/>
    </location>
</feature>
<evidence type="ECO:0000313" key="3">
    <source>
        <dbReference type="EMBL" id="EPB65586.1"/>
    </source>
</evidence>
<reference evidence="3 4" key="1">
    <citation type="submission" date="2013-05" db="EMBL/GenBank/DDBJ databases">
        <title>Draft genome of the parasitic nematode Anyclostoma ceylanicum.</title>
        <authorList>
            <person name="Mitreva M."/>
        </authorList>
    </citation>
    <scope>NUCLEOTIDE SEQUENCE [LARGE SCALE GENOMIC DNA]</scope>
</reference>
<dbReference type="InterPro" id="IPR038078">
    <property type="entry name" value="PhoU-like_sf"/>
</dbReference>
<dbReference type="EMBL" id="KE127702">
    <property type="protein sequence ID" value="EPB65586.1"/>
    <property type="molecule type" value="Genomic_DNA"/>
</dbReference>
<sequence length="362" mass="40685">MALTMVFVSGGLLPFDVAVAMILGANIGSVVAVEMASSAGNVHAKRAARINTLFNFTGFVWALLLFPFILNGIRWFMTSIGWGDPVNNPSEYANSGLALFHTVFNVLNTLLFIGFIPQLVNWSEKTVKSKGKSDELFHLEFIGTGILNTADLSILEAKKEIAKFGLLTERMSKMTRSLLFEKNPKQFEKILGRIEKYEDITDKIEIEVVKYLNKLAEGDLTGHTAVRIRGMNSMVNDLERIGDIFYQMSKTIERKTEEKLWFTPEQRNNIGKMFDAVDEALAIMCENLNAHQDKVVLDKANEAERKINSKRNELRKDYLESLSNLRADANFKSGMIYNDLFSSLEKVGDHVINVSEAIVGKI</sequence>
<keyword evidence="1" id="KW-1133">Transmembrane helix</keyword>
<organism evidence="3 4">
    <name type="scientific">Ancylostoma ceylanicum</name>
    <dbReference type="NCBI Taxonomy" id="53326"/>
    <lineage>
        <taxon>Eukaryota</taxon>
        <taxon>Metazoa</taxon>
        <taxon>Ecdysozoa</taxon>
        <taxon>Nematoda</taxon>
        <taxon>Chromadorea</taxon>
        <taxon>Rhabditida</taxon>
        <taxon>Rhabditina</taxon>
        <taxon>Rhabditomorpha</taxon>
        <taxon>Strongyloidea</taxon>
        <taxon>Ancylostomatidae</taxon>
        <taxon>Ancylostomatinae</taxon>
        <taxon>Ancylostoma</taxon>
    </lineage>
</organism>
<name>A0A0D6L7N6_9BILA</name>
<gene>
    <name evidence="3" type="ORF">ANCCEY_15348</name>
</gene>
<feature type="transmembrane region" description="Helical" evidence="1">
    <location>
        <begin position="97"/>
        <end position="120"/>
    </location>
</feature>
<protein>
    <submittedName>
        <fullName evidence="3">PhoU family protein</fullName>
    </submittedName>
</protein>
<evidence type="ECO:0000256" key="1">
    <source>
        <dbReference type="SAM" id="Phobius"/>
    </source>
</evidence>